<dbReference type="EMBL" id="CAJVPY010000377">
    <property type="protein sequence ID" value="CAG8469086.1"/>
    <property type="molecule type" value="Genomic_DNA"/>
</dbReference>
<organism evidence="2 3">
    <name type="scientific">Dentiscutata erythropus</name>
    <dbReference type="NCBI Taxonomy" id="1348616"/>
    <lineage>
        <taxon>Eukaryota</taxon>
        <taxon>Fungi</taxon>
        <taxon>Fungi incertae sedis</taxon>
        <taxon>Mucoromycota</taxon>
        <taxon>Glomeromycotina</taxon>
        <taxon>Glomeromycetes</taxon>
        <taxon>Diversisporales</taxon>
        <taxon>Gigasporaceae</taxon>
        <taxon>Dentiscutata</taxon>
    </lineage>
</organism>
<protein>
    <submittedName>
        <fullName evidence="2">6582_t:CDS:1</fullName>
    </submittedName>
</protein>
<reference evidence="2" key="1">
    <citation type="submission" date="2021-06" db="EMBL/GenBank/DDBJ databases">
        <authorList>
            <person name="Kallberg Y."/>
            <person name="Tangrot J."/>
            <person name="Rosling A."/>
        </authorList>
    </citation>
    <scope>NUCLEOTIDE SEQUENCE</scope>
    <source>
        <strain evidence="2">MA453B</strain>
    </source>
</reference>
<accession>A0A9N8Z120</accession>
<evidence type="ECO:0000313" key="2">
    <source>
        <dbReference type="EMBL" id="CAG8469086.1"/>
    </source>
</evidence>
<dbReference type="Proteomes" id="UP000789405">
    <property type="component" value="Unassembled WGS sequence"/>
</dbReference>
<keyword evidence="3" id="KW-1185">Reference proteome</keyword>
<proteinExistence type="predicted"/>
<feature type="compositionally biased region" description="Low complexity" evidence="1">
    <location>
        <begin position="33"/>
        <end position="47"/>
    </location>
</feature>
<evidence type="ECO:0000256" key="1">
    <source>
        <dbReference type="SAM" id="MobiDB-lite"/>
    </source>
</evidence>
<sequence length="88" mass="10007">MILKREEKEILLNNDILKKNNYRVSHLSEDKCQSSSSITNSLLSQQIEEQRGPRATDQPAQKTGAKLTVRKSIRTMKARSVLAVVVRK</sequence>
<gene>
    <name evidence="2" type="ORF">DERYTH_LOCUS1368</name>
</gene>
<dbReference type="AlphaFoldDB" id="A0A9N8Z120"/>
<comment type="caution">
    <text evidence="2">The sequence shown here is derived from an EMBL/GenBank/DDBJ whole genome shotgun (WGS) entry which is preliminary data.</text>
</comment>
<feature type="region of interest" description="Disordered" evidence="1">
    <location>
        <begin position="33"/>
        <end position="66"/>
    </location>
</feature>
<feature type="non-terminal residue" evidence="2">
    <location>
        <position position="88"/>
    </location>
</feature>
<evidence type="ECO:0000313" key="3">
    <source>
        <dbReference type="Proteomes" id="UP000789405"/>
    </source>
</evidence>
<name>A0A9N8Z120_9GLOM</name>